<name>A0ABN2L9C7_9ACTN</name>
<sequence>MRSIGSPAVDSAPDTLGSVDDQTGDRDLRADMLDALQLMALPPDGQIAALPAFVATADEIALIFDEVFRAIDTRYADALFTEDQLTALRAIYRILNTMSQAPKESAATAHEAWVQSTWTHEALRTDPRWADLRDRALSLLTMLDATPGQPRLSGITYVSETEAWHGGSDP</sequence>
<organism evidence="2 3">
    <name type="scientific">Luedemannella helvata</name>
    <dbReference type="NCBI Taxonomy" id="349315"/>
    <lineage>
        <taxon>Bacteria</taxon>
        <taxon>Bacillati</taxon>
        <taxon>Actinomycetota</taxon>
        <taxon>Actinomycetes</taxon>
        <taxon>Micromonosporales</taxon>
        <taxon>Micromonosporaceae</taxon>
        <taxon>Luedemannella</taxon>
    </lineage>
</organism>
<reference evidence="2 3" key="1">
    <citation type="journal article" date="2019" name="Int. J. Syst. Evol. Microbiol.">
        <title>The Global Catalogue of Microorganisms (GCM) 10K type strain sequencing project: providing services to taxonomists for standard genome sequencing and annotation.</title>
        <authorList>
            <consortium name="The Broad Institute Genomics Platform"/>
            <consortium name="The Broad Institute Genome Sequencing Center for Infectious Disease"/>
            <person name="Wu L."/>
            <person name="Ma J."/>
        </authorList>
    </citation>
    <scope>NUCLEOTIDE SEQUENCE [LARGE SCALE GENOMIC DNA]</scope>
    <source>
        <strain evidence="2 3">JCM 13249</strain>
    </source>
</reference>
<gene>
    <name evidence="2" type="ORF">GCM10009681_56830</name>
</gene>
<evidence type="ECO:0000313" key="2">
    <source>
        <dbReference type="EMBL" id="GAA1778690.1"/>
    </source>
</evidence>
<keyword evidence="3" id="KW-1185">Reference proteome</keyword>
<protein>
    <submittedName>
        <fullName evidence="2">Uncharacterized protein</fullName>
    </submittedName>
</protein>
<proteinExistence type="predicted"/>
<evidence type="ECO:0000256" key="1">
    <source>
        <dbReference type="SAM" id="MobiDB-lite"/>
    </source>
</evidence>
<dbReference type="Proteomes" id="UP001500655">
    <property type="component" value="Unassembled WGS sequence"/>
</dbReference>
<dbReference type="EMBL" id="BAAALS010000065">
    <property type="protein sequence ID" value="GAA1778690.1"/>
    <property type="molecule type" value="Genomic_DNA"/>
</dbReference>
<accession>A0ABN2L9C7</accession>
<feature type="region of interest" description="Disordered" evidence="1">
    <location>
        <begin position="1"/>
        <end position="24"/>
    </location>
</feature>
<comment type="caution">
    <text evidence="2">The sequence shown here is derived from an EMBL/GenBank/DDBJ whole genome shotgun (WGS) entry which is preliminary data.</text>
</comment>
<evidence type="ECO:0000313" key="3">
    <source>
        <dbReference type="Proteomes" id="UP001500655"/>
    </source>
</evidence>